<name>A0A812XRN0_SYMPI</name>
<dbReference type="PROSITE" id="PS50056">
    <property type="entry name" value="TYR_PHOSPHATASE_2"/>
    <property type="match status" value="1"/>
</dbReference>
<dbReference type="InterPro" id="IPR000340">
    <property type="entry name" value="Dual-sp_phosphatase_cat-dom"/>
</dbReference>
<dbReference type="CDD" id="cd14498">
    <property type="entry name" value="DSP"/>
    <property type="match status" value="1"/>
</dbReference>
<comment type="caution">
    <text evidence="4">The sequence shown here is derived from an EMBL/GenBank/DDBJ whole genome shotgun (WGS) entry which is preliminary data.</text>
</comment>
<dbReference type="PROSITE" id="PS00383">
    <property type="entry name" value="TYR_PHOSPHATASE_1"/>
    <property type="match status" value="1"/>
</dbReference>
<sequence>RCVLNAAESDLHSRAGLDLSSHDFSVHVFGAGELRDDIDLADLRHRFTQAAEFAAQGRRDGGVLVHCASGMSRSSAVCMAHLMISEAYELNAAARLVCAARPTVRPGRGLWRQLRWLEDQISSELNRAGQTLRCLPPPSSTQELRAAESVKEFDKLLRAPK</sequence>
<keyword evidence="1" id="KW-0378">Hydrolase</keyword>
<dbReference type="GO" id="GO:0005737">
    <property type="term" value="C:cytoplasm"/>
    <property type="evidence" value="ECO:0007669"/>
    <property type="project" value="TreeGrafter"/>
</dbReference>
<dbReference type="InterPro" id="IPR016130">
    <property type="entry name" value="Tyr_Pase_AS"/>
</dbReference>
<dbReference type="InterPro" id="IPR000387">
    <property type="entry name" value="Tyr_Pase_dom"/>
</dbReference>
<gene>
    <name evidence="4" type="ORF">SPIL2461_LOCUS21682</name>
</gene>
<dbReference type="InterPro" id="IPR020422">
    <property type="entry name" value="TYR_PHOSPHATASE_DUAL_dom"/>
</dbReference>
<keyword evidence="2" id="KW-0904">Protein phosphatase</keyword>
<dbReference type="OrthoDB" id="10252009at2759"/>
<dbReference type="AlphaFoldDB" id="A0A812XRN0"/>
<dbReference type="GO" id="GO:0008579">
    <property type="term" value="F:JUN kinase phosphatase activity"/>
    <property type="evidence" value="ECO:0007669"/>
    <property type="project" value="TreeGrafter"/>
</dbReference>
<dbReference type="Pfam" id="PF00782">
    <property type="entry name" value="DSPc"/>
    <property type="match status" value="1"/>
</dbReference>
<dbReference type="PANTHER" id="PTHR46377:SF1">
    <property type="entry name" value="DUAL SPECIFICITY PROTEIN PHOSPHATASE 19"/>
    <property type="match status" value="1"/>
</dbReference>
<organism evidence="4 5">
    <name type="scientific">Symbiodinium pilosum</name>
    <name type="common">Dinoflagellate</name>
    <dbReference type="NCBI Taxonomy" id="2952"/>
    <lineage>
        <taxon>Eukaryota</taxon>
        <taxon>Sar</taxon>
        <taxon>Alveolata</taxon>
        <taxon>Dinophyceae</taxon>
        <taxon>Suessiales</taxon>
        <taxon>Symbiodiniaceae</taxon>
        <taxon>Symbiodinium</taxon>
    </lineage>
</organism>
<evidence type="ECO:0000313" key="4">
    <source>
        <dbReference type="EMBL" id="CAE7749487.1"/>
    </source>
</evidence>
<feature type="domain" description="Tyrosine specific protein phosphatases" evidence="3">
    <location>
        <begin position="45"/>
        <end position="102"/>
    </location>
</feature>
<protein>
    <recommendedName>
        <fullName evidence="3">Tyrosine specific protein phosphatases domain-containing protein</fullName>
    </recommendedName>
</protein>
<dbReference type="PANTHER" id="PTHR46377">
    <property type="entry name" value="DUAL SPECIFICITY PROTEIN PHOSPHATASE 19"/>
    <property type="match status" value="1"/>
</dbReference>
<accession>A0A812XRN0</accession>
<dbReference type="Gene3D" id="3.90.190.10">
    <property type="entry name" value="Protein tyrosine phosphatase superfamily"/>
    <property type="match status" value="1"/>
</dbReference>
<evidence type="ECO:0000256" key="2">
    <source>
        <dbReference type="ARBA" id="ARBA00022912"/>
    </source>
</evidence>
<proteinExistence type="predicted"/>
<dbReference type="InterPro" id="IPR029021">
    <property type="entry name" value="Prot-tyrosine_phosphatase-like"/>
</dbReference>
<dbReference type="SUPFAM" id="SSF52799">
    <property type="entry name" value="(Phosphotyrosine protein) phosphatases II"/>
    <property type="match status" value="1"/>
</dbReference>
<evidence type="ECO:0000313" key="5">
    <source>
        <dbReference type="Proteomes" id="UP000649617"/>
    </source>
</evidence>
<evidence type="ECO:0000256" key="1">
    <source>
        <dbReference type="ARBA" id="ARBA00022801"/>
    </source>
</evidence>
<evidence type="ECO:0000259" key="3">
    <source>
        <dbReference type="PROSITE" id="PS50056"/>
    </source>
</evidence>
<reference evidence="4" key="1">
    <citation type="submission" date="2021-02" db="EMBL/GenBank/DDBJ databases">
        <authorList>
            <person name="Dougan E. K."/>
            <person name="Rhodes N."/>
            <person name="Thang M."/>
            <person name="Chan C."/>
        </authorList>
    </citation>
    <scope>NUCLEOTIDE SEQUENCE</scope>
</reference>
<dbReference type="SMART" id="SM00195">
    <property type="entry name" value="DSPc"/>
    <property type="match status" value="1"/>
</dbReference>
<keyword evidence="5" id="KW-1185">Reference proteome</keyword>
<dbReference type="Proteomes" id="UP000649617">
    <property type="component" value="Unassembled WGS sequence"/>
</dbReference>
<dbReference type="EMBL" id="CAJNIZ010046477">
    <property type="protein sequence ID" value="CAE7749487.1"/>
    <property type="molecule type" value="Genomic_DNA"/>
</dbReference>
<feature type="non-terminal residue" evidence="4">
    <location>
        <position position="1"/>
    </location>
</feature>